<dbReference type="PANTHER" id="PTHR46621">
    <property type="entry name" value="SNRNA-ACTIVATING PROTEIN COMPLEX SUBUNIT 4"/>
    <property type="match status" value="1"/>
</dbReference>
<dbReference type="OrthoDB" id="2143914at2759"/>
<keyword evidence="3" id="KW-0804">Transcription</keyword>
<evidence type="ECO:0000256" key="4">
    <source>
        <dbReference type="ARBA" id="ARBA00023242"/>
    </source>
</evidence>
<feature type="domain" description="Myb-like" evidence="6">
    <location>
        <begin position="380"/>
        <end position="443"/>
    </location>
</feature>
<dbReference type="SUPFAM" id="SSF46689">
    <property type="entry name" value="Homeodomain-like"/>
    <property type="match status" value="2"/>
</dbReference>
<dbReference type="Gene3D" id="1.10.10.60">
    <property type="entry name" value="Homeodomain-like"/>
    <property type="match status" value="2"/>
</dbReference>
<evidence type="ECO:0000313" key="9">
    <source>
        <dbReference type="Proteomes" id="UP000278807"/>
    </source>
</evidence>
<organism evidence="10">
    <name type="scientific">Rodentolepis nana</name>
    <name type="common">Dwarf tapeworm</name>
    <name type="synonym">Hymenolepis nana</name>
    <dbReference type="NCBI Taxonomy" id="102285"/>
    <lineage>
        <taxon>Eukaryota</taxon>
        <taxon>Metazoa</taxon>
        <taxon>Spiralia</taxon>
        <taxon>Lophotrochozoa</taxon>
        <taxon>Platyhelminthes</taxon>
        <taxon>Cestoda</taxon>
        <taxon>Eucestoda</taxon>
        <taxon>Cyclophyllidea</taxon>
        <taxon>Hymenolepididae</taxon>
        <taxon>Rodentolepis</taxon>
    </lineage>
</organism>
<dbReference type="GO" id="GO:0000978">
    <property type="term" value="F:RNA polymerase II cis-regulatory region sequence-specific DNA binding"/>
    <property type="evidence" value="ECO:0007669"/>
    <property type="project" value="TreeGrafter"/>
</dbReference>
<feature type="domain" description="Myb-like" evidence="6">
    <location>
        <begin position="259"/>
        <end position="312"/>
    </location>
</feature>
<keyword evidence="1" id="KW-0805">Transcription regulation</keyword>
<proteinExistence type="predicted"/>
<dbReference type="STRING" id="102285.A0A0R3T942"/>
<dbReference type="SMART" id="SM00717">
    <property type="entry name" value="SANT"/>
    <property type="match status" value="4"/>
</dbReference>
<dbReference type="WBParaSite" id="HNAJ_0000358101-mRNA-1">
    <property type="protein sequence ID" value="HNAJ_0000358101-mRNA-1"/>
    <property type="gene ID" value="HNAJ_0000358101"/>
</dbReference>
<keyword evidence="4" id="KW-0539">Nucleus</keyword>
<gene>
    <name evidence="8" type="ORF">HNAJ_LOCUS3579</name>
</gene>
<feature type="domain" description="HTH myb-type" evidence="7">
    <location>
        <begin position="259"/>
        <end position="316"/>
    </location>
</feature>
<dbReference type="PROSITE" id="PS50090">
    <property type="entry name" value="MYB_LIKE"/>
    <property type="match status" value="3"/>
</dbReference>
<keyword evidence="9" id="KW-1185">Reference proteome</keyword>
<dbReference type="Pfam" id="PF13921">
    <property type="entry name" value="Myb_DNA-bind_6"/>
    <property type="match status" value="1"/>
</dbReference>
<keyword evidence="2" id="KW-0238">DNA-binding</keyword>
<dbReference type="InterPro" id="IPR009057">
    <property type="entry name" value="Homeodomain-like_sf"/>
</dbReference>
<evidence type="ECO:0000256" key="1">
    <source>
        <dbReference type="ARBA" id="ARBA00023015"/>
    </source>
</evidence>
<accession>A0A0R3T942</accession>
<sequence length="1089" mass="123581">MSTDEAATRCIELNEAVQILVKETITSIDADVEHIKTDTGAVENNKVVDASYVNPKANYLCKQYFRASGSNCPPMNADTIERIRLKETNITDDLNQTLHKLNQAETVKLLFAIVDCYRTTLQEKLKERIENLTETLTLTNEDFSMRKAVYSELQSTEKELKKIGKIISSSVPCEITNFVTSLSNIIPDSAQWKNKFGEMAECKLSDSKSSGISLSEWISILSKAHTVLTDNDWNHISVHILKSVKSPTFCRLYWFHRLRPGLVHGMWSSEELESLRIAVTILGPCGQWQRIADRLNNGRSAFSCFKAWHKYLNPDHPSKIAWTSEEDKSLDIIVDDEVKHECKAISLIDWGVVSARLQSRSAIACQRRYDELHKISQSEPFTMEEDLALLKSIQCLGTGGGAFGWGTGGENPTCIGTWSVIAAQLPTQRRTARECELRHNELCEKFQPWTYKELRRLFKFSTRIIETTSNDSGPLIAVNILSYFPGRPMSALLAKMRDCKLLARILKRLRRFPHHLGVKFDEIFSSVEMKPIRPHLFSPPSVLCEWVGQLQRIGIRNPEGYAFSRLLAWKPREPYVVPEGQKPDYMLEAFHEFNQLLLDLEENRLLPTSAEISQLQNESLSEVNPLSSSSSPPLSAQSNQFHENKGVHIMRVAKLINSYQMRPVVFSLLSKEIERRMHLAVPDLPSFNGERGEGKRKIKTLSRYSVNEDLKAGEKLLKDHEFFVKIFERVLSHNPRASNAYYGYNPRALDGMAPELAGDMLFYAQEELIVGVASQETQETKCYTKSVPLAKLQRIIRIRQLLLKSRILTIKSGSLKAPWTMPFGESGRMEQQQEQIKPPLLAHIPDSLRAKVLLPTFFSNWLTEKTTSLISESLGVGQGSAIQIMSPNQSTVLVFKSLLLKLPEFQRVAGGTALRILRYRTDCNFFGQSQTESSASEVQNTKIDDLIQKRPDIAAMLSSAKHRTFILRCFSLFLWPCLLANMRARGIIDRSIAFLNEQLQNLDEFGDNGEDELESKKSPKKRETKNVGNAEVPSSKPYRSEKIWNHPSFPNAWKQFTVNFDDTMSVVCELPSNVEDLFKCGFVPDSINP</sequence>
<dbReference type="Proteomes" id="UP000278807">
    <property type="component" value="Unassembled WGS sequence"/>
</dbReference>
<dbReference type="EMBL" id="UZAE01002134">
    <property type="protein sequence ID" value="VDN99438.1"/>
    <property type="molecule type" value="Genomic_DNA"/>
</dbReference>
<dbReference type="InterPro" id="IPR017930">
    <property type="entry name" value="Myb_dom"/>
</dbReference>
<evidence type="ECO:0000313" key="10">
    <source>
        <dbReference type="WBParaSite" id="HNAJ_0000358101-mRNA-1"/>
    </source>
</evidence>
<dbReference type="AlphaFoldDB" id="A0A0R3T942"/>
<evidence type="ECO:0000256" key="3">
    <source>
        <dbReference type="ARBA" id="ARBA00023163"/>
    </source>
</evidence>
<name>A0A0R3T942_RODNA</name>
<evidence type="ECO:0000259" key="7">
    <source>
        <dbReference type="PROSITE" id="PS51294"/>
    </source>
</evidence>
<dbReference type="GO" id="GO:0019185">
    <property type="term" value="C:snRNA-activating protein complex"/>
    <property type="evidence" value="ECO:0007669"/>
    <property type="project" value="TreeGrafter"/>
</dbReference>
<evidence type="ECO:0000256" key="2">
    <source>
        <dbReference type="ARBA" id="ARBA00023125"/>
    </source>
</evidence>
<protein>
    <submittedName>
        <fullName evidence="10">Myb-like DNA-binding domain protein</fullName>
    </submittedName>
</protein>
<dbReference type="InterPro" id="IPR001005">
    <property type="entry name" value="SANT/Myb"/>
</dbReference>
<evidence type="ECO:0000256" key="5">
    <source>
        <dbReference type="SAM" id="MobiDB-lite"/>
    </source>
</evidence>
<feature type="domain" description="Myb-like" evidence="6">
    <location>
        <begin position="322"/>
        <end position="373"/>
    </location>
</feature>
<feature type="region of interest" description="Disordered" evidence="5">
    <location>
        <begin position="1006"/>
        <end position="1039"/>
    </location>
</feature>
<dbReference type="PROSITE" id="PS51294">
    <property type="entry name" value="HTH_MYB"/>
    <property type="match status" value="1"/>
</dbReference>
<reference evidence="10" key="1">
    <citation type="submission" date="2017-02" db="UniProtKB">
        <authorList>
            <consortium name="WormBaseParasite"/>
        </authorList>
    </citation>
    <scope>IDENTIFICATION</scope>
</reference>
<dbReference type="PANTHER" id="PTHR46621:SF1">
    <property type="entry name" value="SNRNA-ACTIVATING PROTEIN COMPLEX SUBUNIT 4"/>
    <property type="match status" value="1"/>
</dbReference>
<dbReference type="GO" id="GO:0001006">
    <property type="term" value="F:RNA polymerase III type 3 promoter sequence-specific DNA binding"/>
    <property type="evidence" value="ECO:0007669"/>
    <property type="project" value="TreeGrafter"/>
</dbReference>
<reference evidence="8 9" key="2">
    <citation type="submission" date="2018-11" db="EMBL/GenBank/DDBJ databases">
        <authorList>
            <consortium name="Pathogen Informatics"/>
        </authorList>
    </citation>
    <scope>NUCLEOTIDE SEQUENCE [LARGE SCALE GENOMIC DNA]</scope>
</reference>
<evidence type="ECO:0000313" key="8">
    <source>
        <dbReference type="EMBL" id="VDN99438.1"/>
    </source>
</evidence>
<dbReference type="GO" id="GO:0042796">
    <property type="term" value="P:snRNA transcription by RNA polymerase III"/>
    <property type="evidence" value="ECO:0007669"/>
    <property type="project" value="TreeGrafter"/>
</dbReference>
<dbReference type="InterPro" id="IPR051575">
    <property type="entry name" value="Myb-like_DNA-bd"/>
</dbReference>
<evidence type="ECO:0000259" key="6">
    <source>
        <dbReference type="PROSITE" id="PS50090"/>
    </source>
</evidence>
<dbReference type="GO" id="GO:0042795">
    <property type="term" value="P:snRNA transcription by RNA polymerase II"/>
    <property type="evidence" value="ECO:0007669"/>
    <property type="project" value="TreeGrafter"/>
</dbReference>